<evidence type="ECO:0000313" key="3">
    <source>
        <dbReference type="Proteomes" id="UP001259832"/>
    </source>
</evidence>
<sequence>MSPGHKVSHLSFVHDLETNASRLVTGAKVDTLVVATSPDSWSFQYFIDRVAVVWSQAQLVIPTTTKDGTAIVTGRNSRDTIVNEIYDVMVGQHLHNPQAVFAKRLVFSCRAPLIHPFTTQRITENILQLLPPAPSRVSESNRNVVLFLSRSNGGKAFNAGRRILNEPMLVDAISSMLNATRRPEKLQYFNHNDFNGLEEVATFMRDCLKMMIGPHGAAFYNSRFAQPRTALIEIIPDPKQFFVPCFWEQARLLGQDYSAHVGRTENKQNDMVVEDIENVVRLVQQRLTYLDKSYQLQNALDHNYAWSTL</sequence>
<feature type="domain" description="Glycosyltransferase 61 catalytic" evidence="1">
    <location>
        <begin position="63"/>
        <end position="232"/>
    </location>
</feature>
<proteinExistence type="predicted"/>
<dbReference type="EMBL" id="JASMQC010000041">
    <property type="protein sequence ID" value="KAK1930199.1"/>
    <property type="molecule type" value="Genomic_DNA"/>
</dbReference>
<dbReference type="AlphaFoldDB" id="A0AAD9G1F4"/>
<reference evidence="2" key="1">
    <citation type="submission" date="2023-08" db="EMBL/GenBank/DDBJ databases">
        <title>Reference Genome Resource for the Citrus Pathogen Phytophthora citrophthora.</title>
        <authorList>
            <person name="Moller H."/>
            <person name="Coetzee B."/>
            <person name="Rose L.J."/>
            <person name="Van Niekerk J.M."/>
        </authorList>
    </citation>
    <scope>NUCLEOTIDE SEQUENCE</scope>
    <source>
        <strain evidence="2">STE-U-9442</strain>
    </source>
</reference>
<accession>A0AAD9G1F4</accession>
<dbReference type="GO" id="GO:0016757">
    <property type="term" value="F:glycosyltransferase activity"/>
    <property type="evidence" value="ECO:0007669"/>
    <property type="project" value="InterPro"/>
</dbReference>
<evidence type="ECO:0000313" key="2">
    <source>
        <dbReference type="EMBL" id="KAK1930199.1"/>
    </source>
</evidence>
<gene>
    <name evidence="2" type="ORF">P3T76_014432</name>
</gene>
<keyword evidence="3" id="KW-1185">Reference proteome</keyword>
<name>A0AAD9G1F4_9STRA</name>
<dbReference type="Proteomes" id="UP001259832">
    <property type="component" value="Unassembled WGS sequence"/>
</dbReference>
<protein>
    <recommendedName>
        <fullName evidence="1">Glycosyltransferase 61 catalytic domain-containing protein</fullName>
    </recommendedName>
</protein>
<organism evidence="2 3">
    <name type="scientific">Phytophthora citrophthora</name>
    <dbReference type="NCBI Taxonomy" id="4793"/>
    <lineage>
        <taxon>Eukaryota</taxon>
        <taxon>Sar</taxon>
        <taxon>Stramenopiles</taxon>
        <taxon>Oomycota</taxon>
        <taxon>Peronosporomycetes</taxon>
        <taxon>Peronosporales</taxon>
        <taxon>Peronosporaceae</taxon>
        <taxon>Phytophthora</taxon>
    </lineage>
</organism>
<dbReference type="InterPro" id="IPR049625">
    <property type="entry name" value="Glyco_transf_61_cat"/>
</dbReference>
<evidence type="ECO:0000259" key="1">
    <source>
        <dbReference type="Pfam" id="PF04577"/>
    </source>
</evidence>
<dbReference type="Pfam" id="PF04577">
    <property type="entry name" value="Glyco_transf_61"/>
    <property type="match status" value="1"/>
</dbReference>
<comment type="caution">
    <text evidence="2">The sequence shown here is derived from an EMBL/GenBank/DDBJ whole genome shotgun (WGS) entry which is preliminary data.</text>
</comment>